<evidence type="ECO:0000313" key="2">
    <source>
        <dbReference type="Proteomes" id="UP000248917"/>
    </source>
</evidence>
<name>A0A326RXW0_9BACT</name>
<proteinExistence type="predicted"/>
<dbReference type="EMBL" id="QKTX01000002">
    <property type="protein sequence ID" value="PZV86314.1"/>
    <property type="molecule type" value="Genomic_DNA"/>
</dbReference>
<comment type="caution">
    <text evidence="1">The sequence shown here is derived from an EMBL/GenBank/DDBJ whole genome shotgun (WGS) entry which is preliminary data.</text>
</comment>
<accession>A0A326RXW0</accession>
<evidence type="ECO:0000313" key="1">
    <source>
        <dbReference type="EMBL" id="PZV86314.1"/>
    </source>
</evidence>
<gene>
    <name evidence="1" type="ORF">CLV31_102214</name>
</gene>
<keyword evidence="2" id="KW-1185">Reference proteome</keyword>
<dbReference type="Proteomes" id="UP000248917">
    <property type="component" value="Unassembled WGS sequence"/>
</dbReference>
<reference evidence="1 2" key="1">
    <citation type="submission" date="2018-06" db="EMBL/GenBank/DDBJ databases">
        <title>Genomic Encyclopedia of Archaeal and Bacterial Type Strains, Phase II (KMG-II): from individual species to whole genera.</title>
        <authorList>
            <person name="Goeker M."/>
        </authorList>
    </citation>
    <scope>NUCLEOTIDE SEQUENCE [LARGE SCALE GENOMIC DNA]</scope>
    <source>
        <strain evidence="1 2">T4</strain>
    </source>
</reference>
<protein>
    <submittedName>
        <fullName evidence="1">Uncharacterized protein</fullName>
    </submittedName>
</protein>
<dbReference type="AlphaFoldDB" id="A0A326RXW0"/>
<sequence length="35" mass="3833">MGVNSLLKTLLGMVDNYGVIPDNFLFGNELAWFSG</sequence>
<organism evidence="1 2">
    <name type="scientific">Algoriphagus aquaeductus</name>
    <dbReference type="NCBI Taxonomy" id="475299"/>
    <lineage>
        <taxon>Bacteria</taxon>
        <taxon>Pseudomonadati</taxon>
        <taxon>Bacteroidota</taxon>
        <taxon>Cytophagia</taxon>
        <taxon>Cytophagales</taxon>
        <taxon>Cyclobacteriaceae</taxon>
        <taxon>Algoriphagus</taxon>
    </lineage>
</organism>